<reference evidence="1 2" key="1">
    <citation type="submission" date="2018-02" db="EMBL/GenBank/DDBJ databases">
        <title>Comparative genomics of Pseudomonas syringae.</title>
        <authorList>
            <person name="Hulin M.T."/>
        </authorList>
    </citation>
    <scope>NUCLEOTIDE SEQUENCE [LARGE SCALE GENOMIC DNA]</scope>
    <source>
        <strain evidence="1 2">R2leaf</strain>
    </source>
</reference>
<gene>
    <name evidence="1" type="ORF">BKM03_12940</name>
</gene>
<accession>A0AAD0DV75</accession>
<proteinExistence type="predicted"/>
<dbReference type="AlphaFoldDB" id="A0AAD0DV75"/>
<protein>
    <submittedName>
        <fullName evidence="1">Uncharacterized protein</fullName>
    </submittedName>
</protein>
<sequence>MVGDFDVVKVGLPSEYVKASFSGLKRGALSCLQLDMQLVNICYGAYGAVSSNELIFESMGASLAGLLSLKGDNFTEDSVRFFLALD</sequence>
<organism evidence="1 2">
    <name type="scientific">Pseudomonas avellanae</name>
    <dbReference type="NCBI Taxonomy" id="46257"/>
    <lineage>
        <taxon>Bacteria</taxon>
        <taxon>Pseudomonadati</taxon>
        <taxon>Pseudomonadota</taxon>
        <taxon>Gammaproteobacteria</taxon>
        <taxon>Pseudomonadales</taxon>
        <taxon>Pseudomonadaceae</taxon>
        <taxon>Pseudomonas</taxon>
    </lineage>
</organism>
<evidence type="ECO:0000313" key="2">
    <source>
        <dbReference type="Proteomes" id="UP000236903"/>
    </source>
</evidence>
<evidence type="ECO:0000313" key="1">
    <source>
        <dbReference type="EMBL" id="AVB20039.1"/>
    </source>
</evidence>
<dbReference type="EMBL" id="CP026562">
    <property type="protein sequence ID" value="AVB20039.1"/>
    <property type="molecule type" value="Genomic_DNA"/>
</dbReference>
<name>A0AAD0DV75_9PSED</name>
<dbReference type="KEGG" id="pavl:BKM03_12940"/>
<dbReference type="Proteomes" id="UP000236903">
    <property type="component" value="Chromosome"/>
</dbReference>